<keyword evidence="3" id="KW-1185">Reference proteome</keyword>
<keyword evidence="1" id="KW-0812">Transmembrane</keyword>
<evidence type="ECO:0000313" key="3">
    <source>
        <dbReference type="Proteomes" id="UP000094487"/>
    </source>
</evidence>
<comment type="caution">
    <text evidence="2">The sequence shown here is derived from an EMBL/GenBank/DDBJ whole genome shotgun (WGS) entry which is preliminary data.</text>
</comment>
<keyword evidence="1" id="KW-0472">Membrane</keyword>
<proteinExistence type="predicted"/>
<keyword evidence="1" id="KW-1133">Transmembrane helix</keyword>
<dbReference type="EMBL" id="MDDS01000012">
    <property type="protein sequence ID" value="ODP38794.1"/>
    <property type="molecule type" value="Genomic_DNA"/>
</dbReference>
<organism evidence="2 3">
    <name type="scientific">Sphingomonas turrisvirgatae</name>
    <dbReference type="NCBI Taxonomy" id="1888892"/>
    <lineage>
        <taxon>Bacteria</taxon>
        <taxon>Pseudomonadati</taxon>
        <taxon>Pseudomonadota</taxon>
        <taxon>Alphaproteobacteria</taxon>
        <taxon>Sphingomonadales</taxon>
        <taxon>Sphingomonadaceae</taxon>
        <taxon>Sphingomonas</taxon>
    </lineage>
</organism>
<dbReference type="AlphaFoldDB" id="A0A1E3LYJ6"/>
<dbReference type="Proteomes" id="UP000094487">
    <property type="component" value="Unassembled WGS sequence"/>
</dbReference>
<feature type="transmembrane region" description="Helical" evidence="1">
    <location>
        <begin position="76"/>
        <end position="100"/>
    </location>
</feature>
<name>A0A1E3LYJ6_9SPHN</name>
<reference evidence="2 3" key="1">
    <citation type="submission" date="2016-08" db="EMBL/GenBank/DDBJ databases">
        <title>Draft genome of the agarase producing Sphingomonas sp. MCT13.</title>
        <authorList>
            <person name="D'Andrea M.M."/>
            <person name="Rossolini G.M."/>
            <person name="Thaller M.C."/>
        </authorList>
    </citation>
    <scope>NUCLEOTIDE SEQUENCE [LARGE SCALE GENOMIC DNA]</scope>
    <source>
        <strain evidence="2 3">MCT13</strain>
    </source>
</reference>
<dbReference type="STRING" id="1888892.BFL28_13460"/>
<evidence type="ECO:0000313" key="2">
    <source>
        <dbReference type="EMBL" id="ODP38794.1"/>
    </source>
</evidence>
<feature type="transmembrane region" description="Helical" evidence="1">
    <location>
        <begin position="43"/>
        <end position="64"/>
    </location>
</feature>
<protein>
    <submittedName>
        <fullName evidence="2">Uncharacterized protein</fullName>
    </submittedName>
</protein>
<sequence length="109" mass="11960">MRQKSIVHPDQLPLRFDSRADLDRLVEQRAAERLEADAFLWRLRIISIESLLLAGLVAGLALAARQPSETIVRAATLAGAACFAAGMLALGLTAGIARLVDRIRQWRSK</sequence>
<evidence type="ECO:0000256" key="1">
    <source>
        <dbReference type="SAM" id="Phobius"/>
    </source>
</evidence>
<gene>
    <name evidence="2" type="ORF">BFL28_13460</name>
</gene>
<accession>A0A1E3LYJ6</accession>